<feature type="signal peptide" evidence="1">
    <location>
        <begin position="1"/>
        <end position="19"/>
    </location>
</feature>
<evidence type="ECO:0000256" key="1">
    <source>
        <dbReference type="SAM" id="SignalP"/>
    </source>
</evidence>
<sequence length="127" mass="13779">MITLSSILILLLGHLFASASPVSPLPPRMILDDFEEQGVWGPTAVWYWRCRPPFLIEASDDLETWLPSSVCLDGTCCSMWADGPVCTREACELVGSEPGNSKVMGIGSVGDEDGVLSERSGEDMMKL</sequence>
<dbReference type="AlphaFoldDB" id="A0A423WVI1"/>
<accession>A0A423WVI1</accession>
<gene>
    <name evidence="2" type="ORF">VMCG_03815</name>
</gene>
<dbReference type="Proteomes" id="UP000283895">
    <property type="component" value="Unassembled WGS sequence"/>
</dbReference>
<name>A0A423WVI1_9PEZI</name>
<comment type="caution">
    <text evidence="2">The sequence shown here is derived from an EMBL/GenBank/DDBJ whole genome shotgun (WGS) entry which is preliminary data.</text>
</comment>
<feature type="chain" id="PRO_5019153112" evidence="1">
    <location>
        <begin position="20"/>
        <end position="127"/>
    </location>
</feature>
<evidence type="ECO:0000313" key="3">
    <source>
        <dbReference type="Proteomes" id="UP000283895"/>
    </source>
</evidence>
<keyword evidence="1" id="KW-0732">Signal</keyword>
<organism evidence="2 3">
    <name type="scientific">Cytospora schulzeri</name>
    <dbReference type="NCBI Taxonomy" id="448051"/>
    <lineage>
        <taxon>Eukaryota</taxon>
        <taxon>Fungi</taxon>
        <taxon>Dikarya</taxon>
        <taxon>Ascomycota</taxon>
        <taxon>Pezizomycotina</taxon>
        <taxon>Sordariomycetes</taxon>
        <taxon>Sordariomycetidae</taxon>
        <taxon>Diaporthales</taxon>
        <taxon>Cytosporaceae</taxon>
        <taxon>Cytospora</taxon>
    </lineage>
</organism>
<dbReference type="EMBL" id="LKEA01000008">
    <property type="protein sequence ID" value="ROW07398.1"/>
    <property type="molecule type" value="Genomic_DNA"/>
</dbReference>
<protein>
    <submittedName>
        <fullName evidence="2">Uncharacterized protein</fullName>
    </submittedName>
</protein>
<reference evidence="2 3" key="1">
    <citation type="submission" date="2015-09" db="EMBL/GenBank/DDBJ databases">
        <title>Host preference determinants of Valsa canker pathogens revealed by comparative genomics.</title>
        <authorList>
            <person name="Yin Z."/>
            <person name="Huang L."/>
        </authorList>
    </citation>
    <scope>NUCLEOTIDE SEQUENCE [LARGE SCALE GENOMIC DNA]</scope>
    <source>
        <strain evidence="2 3">03-1</strain>
    </source>
</reference>
<evidence type="ECO:0000313" key="2">
    <source>
        <dbReference type="EMBL" id="ROW07398.1"/>
    </source>
</evidence>
<proteinExistence type="predicted"/>
<keyword evidence="3" id="KW-1185">Reference proteome</keyword>
<dbReference type="OrthoDB" id="5181745at2759"/>